<comment type="cofactor">
    <cofactor evidence="1">
        <name>FAD</name>
        <dbReference type="ChEBI" id="CHEBI:57692"/>
    </cofactor>
</comment>
<keyword evidence="6" id="KW-0408">Iron</keyword>
<keyword evidence="2" id="KW-0285">Flavoprotein</keyword>
<dbReference type="Gene3D" id="3.30.70.2740">
    <property type="match status" value="1"/>
</dbReference>
<dbReference type="Gene3D" id="3.30.465.10">
    <property type="match status" value="1"/>
</dbReference>
<dbReference type="InterPro" id="IPR036318">
    <property type="entry name" value="FAD-bd_PCMH-like_sf"/>
</dbReference>
<evidence type="ECO:0000256" key="7">
    <source>
        <dbReference type="ARBA" id="ARBA00023014"/>
    </source>
</evidence>
<dbReference type="Proteomes" id="UP001200537">
    <property type="component" value="Unassembled WGS sequence"/>
</dbReference>
<dbReference type="RefSeq" id="WP_024059880.1">
    <property type="nucleotide sequence ID" value="NZ_JAGZVZ010000002.1"/>
</dbReference>
<evidence type="ECO:0000313" key="10">
    <source>
        <dbReference type="EMBL" id="MCG4617786.1"/>
    </source>
</evidence>
<evidence type="ECO:0000259" key="8">
    <source>
        <dbReference type="PROSITE" id="PS51379"/>
    </source>
</evidence>
<proteinExistence type="predicted"/>
<dbReference type="AlphaFoldDB" id="A0AAJ1BBU2"/>
<evidence type="ECO:0000259" key="9">
    <source>
        <dbReference type="PROSITE" id="PS51387"/>
    </source>
</evidence>
<evidence type="ECO:0000256" key="5">
    <source>
        <dbReference type="ARBA" id="ARBA00023002"/>
    </source>
</evidence>
<dbReference type="InterPro" id="IPR017896">
    <property type="entry name" value="4Fe4S_Fe-S-bd"/>
</dbReference>
<evidence type="ECO:0000256" key="2">
    <source>
        <dbReference type="ARBA" id="ARBA00022630"/>
    </source>
</evidence>
<dbReference type="GO" id="GO:0004458">
    <property type="term" value="F:D-lactate dehydrogenase (cytochrome) activity"/>
    <property type="evidence" value="ECO:0007669"/>
    <property type="project" value="TreeGrafter"/>
</dbReference>
<evidence type="ECO:0000256" key="6">
    <source>
        <dbReference type="ARBA" id="ARBA00023004"/>
    </source>
</evidence>
<dbReference type="GO" id="GO:0046872">
    <property type="term" value="F:metal ion binding"/>
    <property type="evidence" value="ECO:0007669"/>
    <property type="project" value="UniProtKB-KW"/>
</dbReference>
<keyword evidence="7" id="KW-0411">Iron-sulfur</keyword>
<dbReference type="InterPro" id="IPR016169">
    <property type="entry name" value="FAD-bd_PCMH_sub2"/>
</dbReference>
<dbReference type="Pfam" id="PF02913">
    <property type="entry name" value="FAD-oxidase_C"/>
    <property type="match status" value="1"/>
</dbReference>
<keyword evidence="5" id="KW-0560">Oxidoreductase</keyword>
<dbReference type="EMBL" id="JAKNHJ010000007">
    <property type="protein sequence ID" value="MCG4617786.1"/>
    <property type="molecule type" value="Genomic_DNA"/>
</dbReference>
<dbReference type="PROSITE" id="PS00198">
    <property type="entry name" value="4FE4S_FER_1"/>
    <property type="match status" value="1"/>
</dbReference>
<dbReference type="InterPro" id="IPR004113">
    <property type="entry name" value="FAD-bd_oxidored_4_C"/>
</dbReference>
<feature type="domain" description="4Fe-4S ferredoxin-type" evidence="8">
    <location>
        <begin position="639"/>
        <end position="668"/>
    </location>
</feature>
<dbReference type="Pfam" id="PF01565">
    <property type="entry name" value="FAD_binding_4"/>
    <property type="match status" value="1"/>
</dbReference>
<dbReference type="SUPFAM" id="SSF55103">
    <property type="entry name" value="FAD-linked oxidases, C-terminal domain"/>
    <property type="match status" value="1"/>
</dbReference>
<dbReference type="InterPro" id="IPR016166">
    <property type="entry name" value="FAD-bd_PCMH"/>
</dbReference>
<evidence type="ECO:0000313" key="11">
    <source>
        <dbReference type="Proteomes" id="UP001200537"/>
    </source>
</evidence>
<keyword evidence="4" id="KW-0274">FAD</keyword>
<dbReference type="PROSITE" id="PS51387">
    <property type="entry name" value="FAD_PCMH"/>
    <property type="match status" value="1"/>
</dbReference>
<dbReference type="Pfam" id="PF02754">
    <property type="entry name" value="CCG"/>
    <property type="match status" value="1"/>
</dbReference>
<dbReference type="Pfam" id="PF13183">
    <property type="entry name" value="Fer4_8"/>
    <property type="match status" value="1"/>
</dbReference>
<dbReference type="InterPro" id="IPR017900">
    <property type="entry name" value="4Fe4S_Fe_S_CS"/>
</dbReference>
<dbReference type="PANTHER" id="PTHR11748:SF119">
    <property type="entry name" value="D-2-HYDROXYGLUTARATE DEHYDROGENASE"/>
    <property type="match status" value="1"/>
</dbReference>
<evidence type="ECO:0000256" key="1">
    <source>
        <dbReference type="ARBA" id="ARBA00001974"/>
    </source>
</evidence>
<organism evidence="10 11">
    <name type="scientific">Varibaculum cambriense</name>
    <dbReference type="NCBI Taxonomy" id="184870"/>
    <lineage>
        <taxon>Bacteria</taxon>
        <taxon>Bacillati</taxon>
        <taxon>Actinomycetota</taxon>
        <taxon>Actinomycetes</taxon>
        <taxon>Actinomycetales</taxon>
        <taxon>Actinomycetaceae</taxon>
        <taxon>Varibaculum</taxon>
    </lineage>
</organism>
<reference evidence="10" key="1">
    <citation type="submission" date="2022-01" db="EMBL/GenBank/DDBJ databases">
        <title>Collection of gut derived symbiotic bacterial strains cultured from healthy donors.</title>
        <authorList>
            <person name="Lin H."/>
            <person name="Kohout C."/>
            <person name="Waligurski E."/>
            <person name="Pamer E.G."/>
        </authorList>
    </citation>
    <scope>NUCLEOTIDE SEQUENCE</scope>
    <source>
        <strain evidence="10">DFI.7.46</strain>
    </source>
</reference>
<dbReference type="GO" id="GO:1903457">
    <property type="term" value="P:lactate catabolic process"/>
    <property type="evidence" value="ECO:0007669"/>
    <property type="project" value="TreeGrafter"/>
</dbReference>
<evidence type="ECO:0000256" key="3">
    <source>
        <dbReference type="ARBA" id="ARBA00022723"/>
    </source>
</evidence>
<dbReference type="InterPro" id="IPR016164">
    <property type="entry name" value="FAD-linked_Oxase-like_C"/>
</dbReference>
<dbReference type="GO" id="GO:0051536">
    <property type="term" value="F:iron-sulfur cluster binding"/>
    <property type="evidence" value="ECO:0007669"/>
    <property type="project" value="UniProtKB-KW"/>
</dbReference>
<dbReference type="Gene3D" id="1.10.45.10">
    <property type="entry name" value="Vanillyl-alcohol Oxidase, Chain A, domain 4"/>
    <property type="match status" value="1"/>
</dbReference>
<dbReference type="InterPro" id="IPR006094">
    <property type="entry name" value="Oxid_FAD_bind_N"/>
</dbReference>
<comment type="caution">
    <text evidence="10">The sequence shown here is derived from an EMBL/GenBank/DDBJ whole genome shotgun (WGS) entry which is preliminary data.</text>
</comment>
<dbReference type="GO" id="GO:0071949">
    <property type="term" value="F:FAD binding"/>
    <property type="evidence" value="ECO:0007669"/>
    <property type="project" value="InterPro"/>
</dbReference>
<name>A0AAJ1BBU2_9ACTO</name>
<dbReference type="InterPro" id="IPR016167">
    <property type="entry name" value="FAD-bd_PCMH_sub1"/>
</dbReference>
<gene>
    <name evidence="10" type="ORF">L0M99_04670</name>
</gene>
<sequence>MGQALGVKPETDRIGHRSNERRIMGIKAGDYHRFRSILREKFRGELLDSRADRAVYATDSSNYRIPPKLIACPLDQDDLRILLQAARECRVAVTARGAGTSCAGNAIGPGVVIDYSRHLNRIIKINPEKRYAIVEPGVVQSQLQQAAAEYGLRFGPDPSTSSRCTIGGMIGNNACGPHATAYGRTSDNVLELRLIDGLGREIIAGQTPQNADSIPPHDPSSHSEQIKQIPGLKSLVEANLATIRTEFGRFGRQVSGYSLEHLLPENGCALAPFLTGTEGTLGVLTQATVRLVPIPKAPVLVALGFPDMIAAAAAVPKILPLKPLAVEGMDARLVEVVRQHKGPGAVPDLPHGSGWLLCEVGGGGIDEDATMRRARELAAASGASGNAVMIYPPGADAAALWRIRADGAGLGGRTPKGDQAWPGWEDAAVPPENLAAYLQDFQKLLEKFGLDGLLYGHFGDGCVHVRLNMPLGSAAGLGKSRDFLFAAAQLVGKYGGSISGEHGDGRARSELLPKMYSSQTVDLFSQVKALFDPENLMNPGVLTGPAGPDGVEVNMRRTQAHALKAHPEGFAFSEDAGSLTDAFHRCTGVGKCRADNSGAGGFMCPSFQASQREQDATRARARILQEATNGGLIHGLSDPEIWQVLDLCLACKACSADCPAGVDMAKWRSETLFRRYQGRPRPLSHYALGWLPRWLRLMAKIPGARQLANLATKIRPLTRAALKLLHLDTARTLPRFATHSLESQYPNQLLWPKESAVSPWRQKQSRTIEATVPTEEAKAGKRTRQVALSASKSVVIWADSFSRGLDQRGVKSAIQLLSKAGWQVFLAPPDTCCGLTWITTGQLKGARRHLENLLARLAPPAANGIPIVGIEPSCTAVLRDDLLELLPADPRALMVREATFTLAEFINANCPDLRLPDLTGMKVVAQPHCHHYSVMGWEADRALIEKTGAKLVELQGCCGMAGNFGMEASHRQMSLAVAEHALLPQLKANPDAVFLADGFSCRTQAETLAGRGGVHLAELLANPDSFREK</sequence>
<dbReference type="InterPro" id="IPR016171">
    <property type="entry name" value="Vanillyl_alc_oxidase_C-sub2"/>
</dbReference>
<dbReference type="SUPFAM" id="SSF56176">
    <property type="entry name" value="FAD-binding/transporter-associated domain-like"/>
    <property type="match status" value="1"/>
</dbReference>
<dbReference type="Gene3D" id="3.30.43.10">
    <property type="entry name" value="Uridine Diphospho-n-acetylenolpyruvylglucosamine Reductase, domain 2"/>
    <property type="match status" value="1"/>
</dbReference>
<feature type="domain" description="FAD-binding PCMH-type" evidence="9">
    <location>
        <begin position="63"/>
        <end position="294"/>
    </location>
</feature>
<keyword evidence="3" id="KW-0479">Metal-binding</keyword>
<evidence type="ECO:0000256" key="4">
    <source>
        <dbReference type="ARBA" id="ARBA00022827"/>
    </source>
</evidence>
<accession>A0AAJ1BBU2</accession>
<dbReference type="GO" id="GO:0008720">
    <property type="term" value="F:D-lactate dehydrogenase (NAD+) activity"/>
    <property type="evidence" value="ECO:0007669"/>
    <property type="project" value="TreeGrafter"/>
</dbReference>
<dbReference type="PANTHER" id="PTHR11748">
    <property type="entry name" value="D-LACTATE DEHYDROGENASE"/>
    <property type="match status" value="1"/>
</dbReference>
<dbReference type="PROSITE" id="PS51379">
    <property type="entry name" value="4FE4S_FER_2"/>
    <property type="match status" value="1"/>
</dbReference>
<dbReference type="InterPro" id="IPR004017">
    <property type="entry name" value="Cys_rich_dom"/>
</dbReference>
<dbReference type="SUPFAM" id="SSF46548">
    <property type="entry name" value="alpha-helical ferredoxin"/>
    <property type="match status" value="1"/>
</dbReference>
<protein>
    <submittedName>
        <fullName evidence="10">FAD-binding oxidoreductase</fullName>
    </submittedName>
</protein>